<evidence type="ECO:0000256" key="6">
    <source>
        <dbReference type="ARBA" id="ARBA00022989"/>
    </source>
</evidence>
<protein>
    <submittedName>
        <fullName evidence="12">Mitochondrial carrier, pyrimidine nucleotide Rim2</fullName>
    </submittedName>
</protein>
<evidence type="ECO:0000313" key="13">
    <source>
        <dbReference type="Proteomes" id="UP001212411"/>
    </source>
</evidence>
<dbReference type="KEGG" id="som:SOMG_00309"/>
<sequence length="346" mass="37893">MSQNSEATSSGRNVSNNNNQNKSKKDEIRRVPSPSSHFIAGGVAGMLGAIATAPLDVVKTRLQSDFYKDRVLKQSGPKHGPRAIYRQFVDTCLILNNVRLQEGARALFRGLGPNLVGTIPARSINFFSYGNGKRIIADHFNDGKESSQVHLVSAAIAGVITSAATNPIWLVKTRLQLDKRSGQTARYKSSLDCIIKTVKVEGIAGLYKGLSASLLGVGESTLQWVVYEKFKHTVALRQHQRRELGYKDTLYDKFLDWSGKLGGAGLAKFIAAAIAYPHEVVRTRLRQSPSTNGVLKYNGLLQCFQLVWKEQGVAGLYGGLTAHLLRVVPNACILFGSYEVIMQFIG</sequence>
<dbReference type="GO" id="GO:0005743">
    <property type="term" value="C:mitochondrial inner membrane"/>
    <property type="evidence" value="ECO:0007669"/>
    <property type="project" value="UniProtKB-SubCell"/>
</dbReference>
<keyword evidence="4" id="KW-0677">Repeat</keyword>
<evidence type="ECO:0000256" key="7">
    <source>
        <dbReference type="ARBA" id="ARBA00023128"/>
    </source>
</evidence>
<feature type="repeat" description="Solcar" evidence="9">
    <location>
        <begin position="32"/>
        <end position="135"/>
    </location>
</feature>
<dbReference type="EMBL" id="CP115611">
    <property type="protein sequence ID" value="WBW70615.1"/>
    <property type="molecule type" value="Genomic_DNA"/>
</dbReference>
<dbReference type="PANTHER" id="PTHR45829:SF4">
    <property type="entry name" value="MITOCHONDRIAL CARRIER PROTEIN RIM2"/>
    <property type="match status" value="1"/>
</dbReference>
<dbReference type="PANTHER" id="PTHR45829">
    <property type="entry name" value="MITOCHONDRIAL CARRIER PROTEIN RIM2"/>
    <property type="match status" value="1"/>
</dbReference>
<dbReference type="PRINTS" id="PR00926">
    <property type="entry name" value="MITOCARRIER"/>
</dbReference>
<dbReference type="Pfam" id="PF00153">
    <property type="entry name" value="Mito_carr"/>
    <property type="match status" value="3"/>
</dbReference>
<organism evidence="12 13">
    <name type="scientific">Schizosaccharomyces osmophilus</name>
    <dbReference type="NCBI Taxonomy" id="2545709"/>
    <lineage>
        <taxon>Eukaryota</taxon>
        <taxon>Fungi</taxon>
        <taxon>Dikarya</taxon>
        <taxon>Ascomycota</taxon>
        <taxon>Taphrinomycotina</taxon>
        <taxon>Schizosaccharomycetes</taxon>
        <taxon>Schizosaccharomycetales</taxon>
        <taxon>Schizosaccharomycetaceae</taxon>
        <taxon>Schizosaccharomyces</taxon>
    </lineage>
</organism>
<evidence type="ECO:0000256" key="4">
    <source>
        <dbReference type="ARBA" id="ARBA00022737"/>
    </source>
</evidence>
<evidence type="ECO:0000256" key="3">
    <source>
        <dbReference type="ARBA" id="ARBA00022692"/>
    </source>
</evidence>
<evidence type="ECO:0000256" key="1">
    <source>
        <dbReference type="ARBA" id="ARBA00004448"/>
    </source>
</evidence>
<comment type="subcellular location">
    <subcellularLocation>
        <location evidence="1">Mitochondrion inner membrane</location>
        <topology evidence="1">Multi-pass membrane protein</topology>
    </subcellularLocation>
</comment>
<dbReference type="PROSITE" id="PS50920">
    <property type="entry name" value="SOLCAR"/>
    <property type="match status" value="3"/>
</dbReference>
<dbReference type="GeneID" id="80873792"/>
<dbReference type="RefSeq" id="XP_056034858.1">
    <property type="nucleotide sequence ID" value="XM_056179103.1"/>
</dbReference>
<feature type="compositionally biased region" description="Low complexity" evidence="11">
    <location>
        <begin position="9"/>
        <end position="21"/>
    </location>
</feature>
<keyword evidence="3 9" id="KW-0812">Transmembrane</keyword>
<evidence type="ECO:0000313" key="12">
    <source>
        <dbReference type="EMBL" id="WBW70615.1"/>
    </source>
</evidence>
<keyword evidence="7" id="KW-0496">Mitochondrion</keyword>
<dbReference type="GO" id="GO:0015218">
    <property type="term" value="F:pyrimidine nucleotide transmembrane transporter activity"/>
    <property type="evidence" value="ECO:0007669"/>
    <property type="project" value="InterPro"/>
</dbReference>
<comment type="similarity">
    <text evidence="10">Belongs to the mitochondrial carrier (TC 2.A.29) family.</text>
</comment>
<dbReference type="Proteomes" id="UP001212411">
    <property type="component" value="Chromosome 1"/>
</dbReference>
<dbReference type="AlphaFoldDB" id="A0AAE9W6Y5"/>
<evidence type="ECO:0000256" key="10">
    <source>
        <dbReference type="RuleBase" id="RU000488"/>
    </source>
</evidence>
<dbReference type="InterPro" id="IPR002067">
    <property type="entry name" value="MCP"/>
</dbReference>
<dbReference type="InterPro" id="IPR018108">
    <property type="entry name" value="MCP_transmembrane"/>
</dbReference>
<feature type="repeat" description="Solcar" evidence="9">
    <location>
        <begin position="255"/>
        <end position="344"/>
    </location>
</feature>
<keyword evidence="5" id="KW-0999">Mitochondrion inner membrane</keyword>
<feature type="region of interest" description="Disordered" evidence="11">
    <location>
        <begin position="1"/>
        <end position="33"/>
    </location>
</feature>
<keyword evidence="13" id="KW-1185">Reference proteome</keyword>
<evidence type="ECO:0000256" key="5">
    <source>
        <dbReference type="ARBA" id="ARBA00022792"/>
    </source>
</evidence>
<proteinExistence type="inferred from homology"/>
<evidence type="ECO:0000256" key="8">
    <source>
        <dbReference type="ARBA" id="ARBA00023136"/>
    </source>
</evidence>
<keyword evidence="2 10" id="KW-0813">Transport</keyword>
<feature type="repeat" description="Solcar" evidence="9">
    <location>
        <begin position="145"/>
        <end position="233"/>
    </location>
</feature>
<keyword evidence="6" id="KW-1133">Transmembrane helix</keyword>
<name>A0AAE9W6Y5_9SCHI</name>
<dbReference type="GO" id="GO:1990519">
    <property type="term" value="P:pyrimidine nucleotide import into mitochondrion"/>
    <property type="evidence" value="ECO:0007669"/>
    <property type="project" value="TreeGrafter"/>
</dbReference>
<dbReference type="InterPro" id="IPR049562">
    <property type="entry name" value="SLC25A33/36-like"/>
</dbReference>
<evidence type="ECO:0000256" key="11">
    <source>
        <dbReference type="SAM" id="MobiDB-lite"/>
    </source>
</evidence>
<dbReference type="InterPro" id="IPR023395">
    <property type="entry name" value="MCP_dom_sf"/>
</dbReference>
<dbReference type="SUPFAM" id="SSF103506">
    <property type="entry name" value="Mitochondrial carrier"/>
    <property type="match status" value="1"/>
</dbReference>
<accession>A0AAE9W6Y5</accession>
<evidence type="ECO:0000256" key="9">
    <source>
        <dbReference type="PROSITE-ProRule" id="PRU00282"/>
    </source>
</evidence>
<evidence type="ECO:0000256" key="2">
    <source>
        <dbReference type="ARBA" id="ARBA00022448"/>
    </source>
</evidence>
<gene>
    <name evidence="12" type="primary">rim2</name>
    <name evidence="12" type="ORF">SOMG_00309</name>
</gene>
<dbReference type="Gene3D" id="1.50.40.10">
    <property type="entry name" value="Mitochondrial carrier domain"/>
    <property type="match status" value="2"/>
</dbReference>
<reference evidence="12 13" key="1">
    <citation type="journal article" date="2023" name="G3 (Bethesda)">
        <title>A high-quality reference genome for the fission yeast Schizosaccharomyces osmophilus.</title>
        <authorList>
            <person name="Jia G.S."/>
            <person name="Zhang W.C."/>
            <person name="Liang Y."/>
            <person name="Liu X.H."/>
            <person name="Rhind N."/>
            <person name="Pidoux A."/>
            <person name="Brysch-Herzberg M."/>
            <person name="Du L.L."/>
        </authorList>
    </citation>
    <scope>NUCLEOTIDE SEQUENCE [LARGE SCALE GENOMIC DNA]</scope>
    <source>
        <strain evidence="12 13">CBS 15793</strain>
    </source>
</reference>
<keyword evidence="8 9" id="KW-0472">Membrane</keyword>